<keyword evidence="3" id="KW-1185">Reference proteome</keyword>
<dbReference type="OrthoDB" id="324629at2759"/>
<comment type="caution">
    <text evidence="2">The sequence shown here is derived from an EMBL/GenBank/DDBJ whole genome shotgun (WGS) entry which is preliminary data.</text>
</comment>
<protein>
    <submittedName>
        <fullName evidence="2">Uncharacterized protein</fullName>
    </submittedName>
</protein>
<feature type="region of interest" description="Disordered" evidence="1">
    <location>
        <begin position="1"/>
        <end position="53"/>
    </location>
</feature>
<gene>
    <name evidence="2" type="ORF">SteCoe_6303</name>
</gene>
<sequence length="205" mass="23940">MNLKNKNDTKKGQQSQKKPKHRRVISDVGAKKIPKDSYEGKAHEKKEKKLQRKSSLCKTPFLQKKGKTHRRTVSDVATLVPLIGQNCQKAPKIYKNQIFRDIYDEHGNHDRVMDTVSSIEVYEEVNIGNVITFNNKSDISTQKFIQPDLSYKSVEYTSNNFKQELYEKLLGVSKKYVEIDNIMKPIAIERHQFGRRPSFQFHDER</sequence>
<feature type="compositionally biased region" description="Basic and acidic residues" evidence="1">
    <location>
        <begin position="1"/>
        <end position="11"/>
    </location>
</feature>
<evidence type="ECO:0000256" key="1">
    <source>
        <dbReference type="SAM" id="MobiDB-lite"/>
    </source>
</evidence>
<organism evidence="2 3">
    <name type="scientific">Stentor coeruleus</name>
    <dbReference type="NCBI Taxonomy" id="5963"/>
    <lineage>
        <taxon>Eukaryota</taxon>
        <taxon>Sar</taxon>
        <taxon>Alveolata</taxon>
        <taxon>Ciliophora</taxon>
        <taxon>Postciliodesmatophora</taxon>
        <taxon>Heterotrichea</taxon>
        <taxon>Heterotrichida</taxon>
        <taxon>Stentoridae</taxon>
        <taxon>Stentor</taxon>
    </lineage>
</organism>
<accession>A0A1R2CQF8</accession>
<dbReference type="EMBL" id="MPUH01000086">
    <property type="protein sequence ID" value="OMJ91231.1"/>
    <property type="molecule type" value="Genomic_DNA"/>
</dbReference>
<evidence type="ECO:0000313" key="2">
    <source>
        <dbReference type="EMBL" id="OMJ91231.1"/>
    </source>
</evidence>
<dbReference type="AlphaFoldDB" id="A0A1R2CQF8"/>
<evidence type="ECO:0000313" key="3">
    <source>
        <dbReference type="Proteomes" id="UP000187209"/>
    </source>
</evidence>
<name>A0A1R2CQF8_9CILI</name>
<reference evidence="2 3" key="1">
    <citation type="submission" date="2016-11" db="EMBL/GenBank/DDBJ databases">
        <title>The macronuclear genome of Stentor coeruleus: a giant cell with tiny introns.</title>
        <authorList>
            <person name="Slabodnick M."/>
            <person name="Ruby J.G."/>
            <person name="Reiff S.B."/>
            <person name="Swart E.C."/>
            <person name="Gosai S."/>
            <person name="Prabakaran S."/>
            <person name="Witkowska E."/>
            <person name="Larue G.E."/>
            <person name="Fisher S."/>
            <person name="Freeman R.M."/>
            <person name="Gunawardena J."/>
            <person name="Chu W."/>
            <person name="Stover N.A."/>
            <person name="Gregory B.D."/>
            <person name="Nowacki M."/>
            <person name="Derisi J."/>
            <person name="Roy S.W."/>
            <person name="Marshall W.F."/>
            <person name="Sood P."/>
        </authorList>
    </citation>
    <scope>NUCLEOTIDE SEQUENCE [LARGE SCALE GENOMIC DNA]</scope>
    <source>
        <strain evidence="2">WM001</strain>
    </source>
</reference>
<feature type="compositionally biased region" description="Basic and acidic residues" evidence="1">
    <location>
        <begin position="29"/>
        <end position="47"/>
    </location>
</feature>
<dbReference type="Proteomes" id="UP000187209">
    <property type="component" value="Unassembled WGS sequence"/>
</dbReference>
<proteinExistence type="predicted"/>